<proteinExistence type="predicted"/>
<dbReference type="GO" id="GO:0006307">
    <property type="term" value="P:DNA alkylation repair"/>
    <property type="evidence" value="ECO:0007669"/>
    <property type="project" value="InterPro"/>
</dbReference>
<dbReference type="InterPro" id="IPR027450">
    <property type="entry name" value="AlkB-like"/>
</dbReference>
<dbReference type="GO" id="GO:0046872">
    <property type="term" value="F:metal ion binding"/>
    <property type="evidence" value="ECO:0007669"/>
    <property type="project" value="UniProtKB-KW"/>
</dbReference>
<feature type="domain" description="Fe2OG dioxygenase" evidence="9">
    <location>
        <begin position="97"/>
        <end position="196"/>
    </location>
</feature>
<dbReference type="SUPFAM" id="SSF51197">
    <property type="entry name" value="Clavaminate synthase-like"/>
    <property type="match status" value="1"/>
</dbReference>
<dbReference type="GO" id="GO:0140097">
    <property type="term" value="F:catalytic activity, acting on DNA"/>
    <property type="evidence" value="ECO:0007669"/>
    <property type="project" value="UniProtKB-ARBA"/>
</dbReference>
<dbReference type="EMBL" id="BDQK01000001">
    <property type="protein sequence ID" value="GBF78693.1"/>
    <property type="molecule type" value="Genomic_DNA"/>
</dbReference>
<evidence type="ECO:0000256" key="8">
    <source>
        <dbReference type="ARBA" id="ARBA00023204"/>
    </source>
</evidence>
<organism evidence="10 11">
    <name type="scientific">Aphanothece sacrum FPU1</name>
    <dbReference type="NCBI Taxonomy" id="1920663"/>
    <lineage>
        <taxon>Bacteria</taxon>
        <taxon>Bacillati</taxon>
        <taxon>Cyanobacteriota</taxon>
        <taxon>Cyanophyceae</taxon>
        <taxon>Oscillatoriophycideae</taxon>
        <taxon>Chroococcales</taxon>
        <taxon>Aphanothecaceae</taxon>
        <taxon>Aphanothece</taxon>
    </lineage>
</organism>
<dbReference type="PROSITE" id="PS51471">
    <property type="entry name" value="FE2OG_OXY"/>
    <property type="match status" value="1"/>
</dbReference>
<dbReference type="Proteomes" id="UP000287247">
    <property type="component" value="Unassembled WGS sequence"/>
</dbReference>
<dbReference type="Gene3D" id="2.60.120.590">
    <property type="entry name" value="Alpha-ketoglutarate-dependent dioxygenase AlkB-like"/>
    <property type="match status" value="1"/>
</dbReference>
<gene>
    <name evidence="10" type="ORF">AsFPU1_0082</name>
</gene>
<keyword evidence="3" id="KW-0227">DNA damage</keyword>
<dbReference type="InterPro" id="IPR037151">
    <property type="entry name" value="AlkB-like_sf"/>
</dbReference>
<dbReference type="GO" id="GO:0051213">
    <property type="term" value="F:dioxygenase activity"/>
    <property type="evidence" value="ECO:0007669"/>
    <property type="project" value="UniProtKB-KW"/>
</dbReference>
<evidence type="ECO:0000256" key="3">
    <source>
        <dbReference type="ARBA" id="ARBA00022763"/>
    </source>
</evidence>
<keyword evidence="11" id="KW-1185">Reference proteome</keyword>
<dbReference type="GO" id="GO:0016705">
    <property type="term" value="F:oxidoreductase activity, acting on paired donors, with incorporation or reduction of molecular oxygen"/>
    <property type="evidence" value="ECO:0007669"/>
    <property type="project" value="UniProtKB-ARBA"/>
</dbReference>
<sequence length="198" mass="23441">MIISKSLINIDGEVLIYPNFFSLEESDKLLIDLTNRINWQQDHIKMYGKLIPLPRLTAWYGEPNKYYSYSGISMISQSWIPPLLYIKKRIEELSNIEFNSVLINRYRHGQDSMAWHSDDEPELGKNPIIASVSLGETRRFMLRHKYKKELEKVKIDLTHGSFLLMKGTTQHYWQHQISKTKTIVKERINLTFRIIQNK</sequence>
<evidence type="ECO:0000313" key="11">
    <source>
        <dbReference type="Proteomes" id="UP000287247"/>
    </source>
</evidence>
<evidence type="ECO:0000256" key="4">
    <source>
        <dbReference type="ARBA" id="ARBA00022842"/>
    </source>
</evidence>
<dbReference type="FunFam" id="2.60.120.590:FF:000004">
    <property type="entry name" value="DNA oxidative demethylase ALKBH2"/>
    <property type="match status" value="1"/>
</dbReference>
<evidence type="ECO:0000259" key="9">
    <source>
        <dbReference type="PROSITE" id="PS51471"/>
    </source>
</evidence>
<name>A0A401IBP2_APHSA</name>
<dbReference type="Pfam" id="PF13532">
    <property type="entry name" value="2OG-FeII_Oxy_2"/>
    <property type="match status" value="1"/>
</dbReference>
<dbReference type="PANTHER" id="PTHR31212:SF4">
    <property type="entry name" value="ALPHA-KETOGLUTARATE-DEPENDENT DIOXYGENASE ALKB HOMOLOG 3"/>
    <property type="match status" value="1"/>
</dbReference>
<dbReference type="PANTHER" id="PTHR31212">
    <property type="entry name" value="ALPHA-KETOGLUTARATE-DEPENDENT DIOXYGENASE ALKB HOMOLOG 3"/>
    <property type="match status" value="1"/>
</dbReference>
<dbReference type="InterPro" id="IPR005123">
    <property type="entry name" value="Oxoglu/Fe-dep_dioxygenase_dom"/>
</dbReference>
<reference evidence="11" key="1">
    <citation type="submission" date="2017-05" db="EMBL/GenBank/DDBJ databases">
        <title>Physiological properties and genetic analysis related to exopolysaccharide production of fresh-water unicellular cyanobacterium Aphanothece sacrum, Suizenji Nori, that has been cultured as a food source in Japan.</title>
        <authorList>
            <person name="Kanesaki Y."/>
            <person name="Yoshikawa S."/>
            <person name="Ohki K."/>
        </authorList>
    </citation>
    <scope>NUCLEOTIDE SEQUENCE [LARGE SCALE GENOMIC DNA]</scope>
    <source>
        <strain evidence="11">FPU1</strain>
    </source>
</reference>
<accession>A0A401IBP2</accession>
<evidence type="ECO:0000256" key="7">
    <source>
        <dbReference type="ARBA" id="ARBA00023004"/>
    </source>
</evidence>
<keyword evidence="7" id="KW-0408">Iron</keyword>
<comment type="caution">
    <text evidence="10">The sequence shown here is derived from an EMBL/GenBank/DDBJ whole genome shotgun (WGS) entry which is preliminary data.</text>
</comment>
<dbReference type="GO" id="GO:0032451">
    <property type="term" value="F:demethylase activity"/>
    <property type="evidence" value="ECO:0007669"/>
    <property type="project" value="UniProtKB-ARBA"/>
</dbReference>
<keyword evidence="6" id="KW-0560">Oxidoreductase</keyword>
<dbReference type="InterPro" id="IPR032854">
    <property type="entry name" value="ALKBH3"/>
</dbReference>
<keyword evidence="8" id="KW-0234">DNA repair</keyword>
<protein>
    <submittedName>
        <fullName evidence="10">Alkylated DNA repair protein</fullName>
    </submittedName>
</protein>
<evidence type="ECO:0000313" key="10">
    <source>
        <dbReference type="EMBL" id="GBF78693.1"/>
    </source>
</evidence>
<evidence type="ECO:0000256" key="2">
    <source>
        <dbReference type="ARBA" id="ARBA00022723"/>
    </source>
</evidence>
<evidence type="ECO:0000256" key="5">
    <source>
        <dbReference type="ARBA" id="ARBA00022964"/>
    </source>
</evidence>
<evidence type="ECO:0000256" key="1">
    <source>
        <dbReference type="ARBA" id="ARBA00001954"/>
    </source>
</evidence>
<dbReference type="OrthoDB" id="190276at2"/>
<dbReference type="RefSeq" id="WP_124974308.1">
    <property type="nucleotide sequence ID" value="NZ_BDQK01000001.1"/>
</dbReference>
<evidence type="ECO:0000256" key="6">
    <source>
        <dbReference type="ARBA" id="ARBA00023002"/>
    </source>
</evidence>
<dbReference type="AlphaFoldDB" id="A0A401IBP2"/>
<dbReference type="GO" id="GO:0016787">
    <property type="term" value="F:hydrolase activity"/>
    <property type="evidence" value="ECO:0007669"/>
    <property type="project" value="UniProtKB-ARBA"/>
</dbReference>
<keyword evidence="2" id="KW-0479">Metal-binding</keyword>
<keyword evidence="5" id="KW-0223">Dioxygenase</keyword>
<keyword evidence="4" id="KW-0460">Magnesium</keyword>
<comment type="cofactor">
    <cofactor evidence="1">
        <name>Fe(2+)</name>
        <dbReference type="ChEBI" id="CHEBI:29033"/>
    </cofactor>
</comment>